<dbReference type="Proteomes" id="UP000192907">
    <property type="component" value="Unassembled WGS sequence"/>
</dbReference>
<name>A0A1Y6BN73_9BACT</name>
<dbReference type="AlphaFoldDB" id="A0A1Y6BN73"/>
<organism evidence="1 2">
    <name type="scientific">Pseudobacteriovorax antillogorgiicola</name>
    <dbReference type="NCBI Taxonomy" id="1513793"/>
    <lineage>
        <taxon>Bacteria</taxon>
        <taxon>Pseudomonadati</taxon>
        <taxon>Bdellovibrionota</taxon>
        <taxon>Oligoflexia</taxon>
        <taxon>Oligoflexales</taxon>
        <taxon>Pseudobacteriovoracaceae</taxon>
        <taxon>Pseudobacteriovorax</taxon>
    </lineage>
</organism>
<dbReference type="EMBL" id="FWZT01000005">
    <property type="protein sequence ID" value="SMF12473.1"/>
    <property type="molecule type" value="Genomic_DNA"/>
</dbReference>
<sequence length="64" mass="7150">MQARQIFPSMIGPTGEATRLLVVWSKNPDISLIRVMKEKKFRGTLAINPGLTWTIPDQSLANLV</sequence>
<evidence type="ECO:0000313" key="1">
    <source>
        <dbReference type="EMBL" id="SMF12473.1"/>
    </source>
</evidence>
<accession>A0A1Y6BN73</accession>
<gene>
    <name evidence="1" type="ORF">SAMN06296036_105168</name>
</gene>
<dbReference type="STRING" id="1513793.SAMN06296036_105168"/>
<evidence type="ECO:0000313" key="2">
    <source>
        <dbReference type="Proteomes" id="UP000192907"/>
    </source>
</evidence>
<reference evidence="2" key="1">
    <citation type="submission" date="2017-04" db="EMBL/GenBank/DDBJ databases">
        <authorList>
            <person name="Varghese N."/>
            <person name="Submissions S."/>
        </authorList>
    </citation>
    <scope>NUCLEOTIDE SEQUENCE [LARGE SCALE GENOMIC DNA]</scope>
    <source>
        <strain evidence="2">RKEM611</strain>
    </source>
</reference>
<proteinExistence type="predicted"/>
<protein>
    <submittedName>
        <fullName evidence="1">Uncharacterized protein</fullName>
    </submittedName>
</protein>
<keyword evidence="2" id="KW-1185">Reference proteome</keyword>